<reference evidence="2 3" key="1">
    <citation type="submission" date="2018-03" db="EMBL/GenBank/DDBJ databases">
        <title>Aquarubrobacter algicola gen. nov., sp. nov., a novel actinobacterium isolated from shallow eutrophic lake during the end of cyanobacterial harmful algal blooms.</title>
        <authorList>
            <person name="Chun S.J."/>
        </authorList>
    </citation>
    <scope>NUCLEOTIDE SEQUENCE [LARGE SCALE GENOMIC DNA]</scope>
    <source>
        <strain evidence="2 3">Seoho-28</strain>
    </source>
</reference>
<keyword evidence="3" id="KW-1185">Reference proteome</keyword>
<proteinExistence type="predicted"/>
<feature type="compositionally biased region" description="Basic and acidic residues" evidence="1">
    <location>
        <begin position="35"/>
        <end position="48"/>
    </location>
</feature>
<feature type="region of interest" description="Disordered" evidence="1">
    <location>
        <begin position="118"/>
        <end position="149"/>
    </location>
</feature>
<evidence type="ECO:0000313" key="3">
    <source>
        <dbReference type="Proteomes" id="UP000240739"/>
    </source>
</evidence>
<feature type="compositionally biased region" description="Basic and acidic residues" evidence="1">
    <location>
        <begin position="62"/>
        <end position="71"/>
    </location>
</feature>
<gene>
    <name evidence="2" type="ORF">C7Y72_08535</name>
</gene>
<feature type="region of interest" description="Disordered" evidence="1">
    <location>
        <begin position="1"/>
        <end position="82"/>
    </location>
</feature>
<organism evidence="2 3">
    <name type="scientific">Paraconexibacter algicola</name>
    <dbReference type="NCBI Taxonomy" id="2133960"/>
    <lineage>
        <taxon>Bacteria</taxon>
        <taxon>Bacillati</taxon>
        <taxon>Actinomycetota</taxon>
        <taxon>Thermoleophilia</taxon>
        <taxon>Solirubrobacterales</taxon>
        <taxon>Paraconexibacteraceae</taxon>
        <taxon>Paraconexibacter</taxon>
    </lineage>
</organism>
<comment type="caution">
    <text evidence="2">The sequence shown here is derived from an EMBL/GenBank/DDBJ whole genome shotgun (WGS) entry which is preliminary data.</text>
</comment>
<evidence type="ECO:0000313" key="2">
    <source>
        <dbReference type="EMBL" id="PTL59693.1"/>
    </source>
</evidence>
<feature type="compositionally biased region" description="Basic and acidic residues" evidence="1">
    <location>
        <begin position="10"/>
        <end position="27"/>
    </location>
</feature>
<sequence length="149" mass="17250">MPALLQPPRRVGEDRAGDHRPRDRGAELPRQQVRPGERERGREQEQQRVPRQGRLDPVPGNGERRVPDEGVRQGQRVPHRPELVALEERARLLHQRMAAPGQLPGLRERVAEVLRDVAAEVQHQRPEHRDRQERRADGEHDELAGRQPR</sequence>
<dbReference type="Proteomes" id="UP000240739">
    <property type="component" value="Unassembled WGS sequence"/>
</dbReference>
<accession>A0A2T4UKC2</accession>
<name>A0A2T4UKC2_9ACTN</name>
<dbReference type="AlphaFoldDB" id="A0A2T4UKC2"/>
<dbReference type="EMBL" id="PYYB01000001">
    <property type="protein sequence ID" value="PTL59693.1"/>
    <property type="molecule type" value="Genomic_DNA"/>
</dbReference>
<evidence type="ECO:0000256" key="1">
    <source>
        <dbReference type="SAM" id="MobiDB-lite"/>
    </source>
</evidence>
<protein>
    <submittedName>
        <fullName evidence="2">Uncharacterized protein</fullName>
    </submittedName>
</protein>